<comment type="similarity">
    <text evidence="2">Belongs to the guanylate kinase family.</text>
</comment>
<name>A0A3E4LSP6_9FIRM</name>
<dbReference type="Gene3D" id="3.40.50.300">
    <property type="entry name" value="P-loop containing nucleotide triphosphate hydrolases"/>
    <property type="match status" value="1"/>
</dbReference>
<reference evidence="7 8" key="1">
    <citation type="submission" date="2018-08" db="EMBL/GenBank/DDBJ databases">
        <title>A genome reference for cultivated species of the human gut microbiota.</title>
        <authorList>
            <person name="Zou Y."/>
            <person name="Xue W."/>
            <person name="Luo G."/>
        </authorList>
    </citation>
    <scope>NUCLEOTIDE SEQUENCE [LARGE SCALE GENOMIC DNA]</scope>
    <source>
        <strain evidence="7 8">TF11-7</strain>
    </source>
</reference>
<dbReference type="SUPFAM" id="SSF52540">
    <property type="entry name" value="P-loop containing nucleoside triphosphate hydrolases"/>
    <property type="match status" value="1"/>
</dbReference>
<evidence type="ECO:0000256" key="4">
    <source>
        <dbReference type="ARBA" id="ARBA00022777"/>
    </source>
</evidence>
<sequence length="196" mass="23416">MGKIFYLMGKSSSGKDTIYKELIQKFPKMKRIVLYTTRPRREGERDGVEYFFTDEEKLQQFRNQGQLIEERSYHTQYGVWSYFTADDGQINLRQEDYLVIGTLESYRAMKEYFGEESLVPLYIEVEDGLRLTRALEREKRQSQPRYDELCRRFLADSKDFSEENLRAAGIEKRFQNVDMEECIEAIEREIRGCDFP</sequence>
<protein>
    <submittedName>
        <fullName evidence="7">Guanylate kinase</fullName>
    </submittedName>
</protein>
<evidence type="ECO:0000256" key="1">
    <source>
        <dbReference type="ARBA" id="ARBA00003531"/>
    </source>
</evidence>
<evidence type="ECO:0000256" key="5">
    <source>
        <dbReference type="ARBA" id="ARBA00048594"/>
    </source>
</evidence>
<dbReference type="RefSeq" id="WP_117688010.1">
    <property type="nucleotide sequence ID" value="NZ_QSQN01000013.1"/>
</dbReference>
<dbReference type="PANTHER" id="PTHR23117:SF13">
    <property type="entry name" value="GUANYLATE KINASE"/>
    <property type="match status" value="1"/>
</dbReference>
<evidence type="ECO:0000256" key="2">
    <source>
        <dbReference type="ARBA" id="ARBA00005790"/>
    </source>
</evidence>
<keyword evidence="4 7" id="KW-0418">Kinase</keyword>
<dbReference type="PANTHER" id="PTHR23117">
    <property type="entry name" value="GUANYLATE KINASE-RELATED"/>
    <property type="match status" value="1"/>
</dbReference>
<dbReference type="GO" id="GO:0005829">
    <property type="term" value="C:cytosol"/>
    <property type="evidence" value="ECO:0007669"/>
    <property type="project" value="TreeGrafter"/>
</dbReference>
<organism evidence="7 8">
    <name type="scientific">[Ruminococcus] lactaris</name>
    <dbReference type="NCBI Taxonomy" id="46228"/>
    <lineage>
        <taxon>Bacteria</taxon>
        <taxon>Bacillati</taxon>
        <taxon>Bacillota</taxon>
        <taxon>Clostridia</taxon>
        <taxon>Lachnospirales</taxon>
        <taxon>Lachnospiraceae</taxon>
        <taxon>Mediterraneibacter</taxon>
    </lineage>
</organism>
<dbReference type="PROSITE" id="PS00856">
    <property type="entry name" value="GUANYLATE_KINASE_1"/>
    <property type="match status" value="1"/>
</dbReference>
<evidence type="ECO:0000259" key="6">
    <source>
        <dbReference type="PROSITE" id="PS50052"/>
    </source>
</evidence>
<dbReference type="PROSITE" id="PS50052">
    <property type="entry name" value="GUANYLATE_KINASE_2"/>
    <property type="match status" value="1"/>
</dbReference>
<dbReference type="EMBL" id="QSQN01000013">
    <property type="protein sequence ID" value="RGK40550.1"/>
    <property type="molecule type" value="Genomic_DNA"/>
</dbReference>
<dbReference type="AlphaFoldDB" id="A0A3E4LSP6"/>
<dbReference type="InterPro" id="IPR027417">
    <property type="entry name" value="P-loop_NTPase"/>
</dbReference>
<evidence type="ECO:0000256" key="3">
    <source>
        <dbReference type="ARBA" id="ARBA00022679"/>
    </source>
</evidence>
<accession>A0A3E4LSP6</accession>
<dbReference type="InterPro" id="IPR020590">
    <property type="entry name" value="Guanylate_kinase_CS"/>
</dbReference>
<dbReference type="GO" id="GO:0004385">
    <property type="term" value="F:GMP kinase activity"/>
    <property type="evidence" value="ECO:0007669"/>
    <property type="project" value="UniProtKB-EC"/>
</dbReference>
<comment type="catalytic activity">
    <reaction evidence="5">
        <text>GMP + ATP = GDP + ADP</text>
        <dbReference type="Rhea" id="RHEA:20780"/>
        <dbReference type="ChEBI" id="CHEBI:30616"/>
        <dbReference type="ChEBI" id="CHEBI:58115"/>
        <dbReference type="ChEBI" id="CHEBI:58189"/>
        <dbReference type="ChEBI" id="CHEBI:456216"/>
        <dbReference type="EC" id="2.7.4.8"/>
    </reaction>
</comment>
<feature type="domain" description="Guanylate kinase-like" evidence="6">
    <location>
        <begin position="2"/>
        <end position="191"/>
    </location>
</feature>
<proteinExistence type="inferred from homology"/>
<gene>
    <name evidence="7" type="ORF">DXD17_06145</name>
</gene>
<evidence type="ECO:0000313" key="8">
    <source>
        <dbReference type="Proteomes" id="UP000260793"/>
    </source>
</evidence>
<evidence type="ECO:0000313" key="7">
    <source>
        <dbReference type="EMBL" id="RGK40550.1"/>
    </source>
</evidence>
<dbReference type="SMART" id="SM00072">
    <property type="entry name" value="GuKc"/>
    <property type="match status" value="1"/>
</dbReference>
<dbReference type="InterPro" id="IPR008144">
    <property type="entry name" value="Guanylate_kin-like_dom"/>
</dbReference>
<dbReference type="Pfam" id="PF00625">
    <property type="entry name" value="Guanylate_kin"/>
    <property type="match status" value="1"/>
</dbReference>
<comment type="function">
    <text evidence="1">Essential for recycling GMP and indirectly, cGMP.</text>
</comment>
<keyword evidence="3" id="KW-0808">Transferase</keyword>
<comment type="caution">
    <text evidence="7">The sequence shown here is derived from an EMBL/GenBank/DDBJ whole genome shotgun (WGS) entry which is preliminary data.</text>
</comment>
<dbReference type="InterPro" id="IPR008145">
    <property type="entry name" value="GK/Ca_channel_bsu"/>
</dbReference>
<dbReference type="Proteomes" id="UP000260793">
    <property type="component" value="Unassembled WGS sequence"/>
</dbReference>